<organism evidence="1 2">
    <name type="scientific">Acanthamoeba castellanii (strain ATCC 30010 / Neff)</name>
    <dbReference type="NCBI Taxonomy" id="1257118"/>
    <lineage>
        <taxon>Eukaryota</taxon>
        <taxon>Amoebozoa</taxon>
        <taxon>Discosea</taxon>
        <taxon>Longamoebia</taxon>
        <taxon>Centramoebida</taxon>
        <taxon>Acanthamoebidae</taxon>
        <taxon>Acanthamoeba</taxon>
    </lineage>
</organism>
<dbReference type="GeneID" id="14919143"/>
<evidence type="ECO:0000313" key="1">
    <source>
        <dbReference type="EMBL" id="ELR18378.1"/>
    </source>
</evidence>
<evidence type="ECO:0000313" key="2">
    <source>
        <dbReference type="Proteomes" id="UP000011083"/>
    </source>
</evidence>
<gene>
    <name evidence="1" type="ORF">ACA1_137290</name>
</gene>
<name>L8H0S7_ACACF</name>
<dbReference type="EMBL" id="KB007956">
    <property type="protein sequence ID" value="ELR18378.1"/>
    <property type="molecule type" value="Genomic_DNA"/>
</dbReference>
<reference evidence="1 2" key="1">
    <citation type="journal article" date="2013" name="Genome Biol.">
        <title>Genome of Acanthamoeba castellanii highlights extensive lateral gene transfer and early evolution of tyrosine kinase signaling.</title>
        <authorList>
            <person name="Clarke M."/>
            <person name="Lohan A.J."/>
            <person name="Liu B."/>
            <person name="Lagkouvardos I."/>
            <person name="Roy S."/>
            <person name="Zafar N."/>
            <person name="Bertelli C."/>
            <person name="Schilde C."/>
            <person name="Kianianmomeni A."/>
            <person name="Burglin T.R."/>
            <person name="Frech C."/>
            <person name="Turcotte B."/>
            <person name="Kopec K.O."/>
            <person name="Synnott J.M."/>
            <person name="Choo C."/>
            <person name="Paponov I."/>
            <person name="Finkler A."/>
            <person name="Soon Heng Tan C."/>
            <person name="Hutchins A.P."/>
            <person name="Weinmeier T."/>
            <person name="Rattei T."/>
            <person name="Chu J.S."/>
            <person name="Gimenez G."/>
            <person name="Irimia M."/>
            <person name="Rigden D.J."/>
            <person name="Fitzpatrick D.A."/>
            <person name="Lorenzo-Morales J."/>
            <person name="Bateman A."/>
            <person name="Chiu C.H."/>
            <person name="Tang P."/>
            <person name="Hegemann P."/>
            <person name="Fromm H."/>
            <person name="Raoult D."/>
            <person name="Greub G."/>
            <person name="Miranda-Saavedra D."/>
            <person name="Chen N."/>
            <person name="Nash P."/>
            <person name="Ginger M.L."/>
            <person name="Horn M."/>
            <person name="Schaap P."/>
            <person name="Caler L."/>
            <person name="Loftus B."/>
        </authorList>
    </citation>
    <scope>NUCLEOTIDE SEQUENCE [LARGE SCALE GENOMIC DNA]</scope>
    <source>
        <strain evidence="1 2">Neff</strain>
    </source>
</reference>
<sequence length="164" mass="19377">MTTTAGEEVRQGQLPLVPREVLIQFVLPHAFDSFEQALELMLLCRAAHDYATTAREFWEPFLWRRLHETVIPYLKSAYHRHAQPLVKLLQQKYVMWPKDILEGGPRGVMDVVPDRWGDLNPVVCTKCRNVQATPWWRCVDCPDHDVKTKKRRRKKRDKMVDRQT</sequence>
<dbReference type="KEGG" id="acan:ACA1_137290"/>
<accession>L8H0S7</accession>
<dbReference type="Proteomes" id="UP000011083">
    <property type="component" value="Unassembled WGS sequence"/>
</dbReference>
<dbReference type="RefSeq" id="XP_004340406.1">
    <property type="nucleotide sequence ID" value="XM_004340358.1"/>
</dbReference>
<dbReference type="VEuPathDB" id="AmoebaDB:ACA1_137290"/>
<protein>
    <submittedName>
        <fullName evidence="1">Uncharacterized protein</fullName>
    </submittedName>
</protein>
<dbReference type="AlphaFoldDB" id="L8H0S7"/>
<proteinExistence type="predicted"/>
<keyword evidence="2" id="KW-1185">Reference proteome</keyword>